<gene>
    <name evidence="1" type="ORF">D9756_002233</name>
</gene>
<reference evidence="1 2" key="1">
    <citation type="journal article" date="2020" name="ISME J.">
        <title>Uncovering the hidden diversity of litter-decomposition mechanisms in mushroom-forming fungi.</title>
        <authorList>
            <person name="Floudas D."/>
            <person name="Bentzer J."/>
            <person name="Ahren D."/>
            <person name="Johansson T."/>
            <person name="Persson P."/>
            <person name="Tunlid A."/>
        </authorList>
    </citation>
    <scope>NUCLEOTIDE SEQUENCE [LARGE SCALE GENOMIC DNA]</scope>
    <source>
        <strain evidence="1 2">CBS 146.42</strain>
    </source>
</reference>
<dbReference type="Gene3D" id="3.40.50.150">
    <property type="entry name" value="Vaccinia Virus protein VP39"/>
    <property type="match status" value="1"/>
</dbReference>
<comment type="caution">
    <text evidence="1">The sequence shown here is derived from an EMBL/GenBank/DDBJ whole genome shotgun (WGS) entry which is preliminary data.</text>
</comment>
<evidence type="ECO:0000313" key="2">
    <source>
        <dbReference type="Proteomes" id="UP000559027"/>
    </source>
</evidence>
<keyword evidence="2" id="KW-1185">Reference proteome</keyword>
<accession>A0A8H5GCE1</accession>
<evidence type="ECO:0000313" key="1">
    <source>
        <dbReference type="EMBL" id="KAF5362404.1"/>
    </source>
</evidence>
<dbReference type="OrthoDB" id="17415at2759"/>
<dbReference type="Proteomes" id="UP000559027">
    <property type="component" value="Unassembled WGS sequence"/>
</dbReference>
<sequence>MDAMMTAKGDVWVRPYNLPLLYNTITNLQDPPEQVIRDCNKEVDETIRQVSSPSMLLRHLINARVLKSGGTFIYLTFGQPHFRRRYLTRPDTTLEIKALGEAFHYYLYILRKD</sequence>
<proteinExistence type="predicted"/>
<dbReference type="EMBL" id="JAACJO010000002">
    <property type="protein sequence ID" value="KAF5362404.1"/>
    <property type="molecule type" value="Genomic_DNA"/>
</dbReference>
<dbReference type="InterPro" id="IPR029063">
    <property type="entry name" value="SAM-dependent_MTases_sf"/>
</dbReference>
<name>A0A8H5GCE1_9AGAR</name>
<organism evidence="1 2">
    <name type="scientific">Leucocoprinus leucothites</name>
    <dbReference type="NCBI Taxonomy" id="201217"/>
    <lineage>
        <taxon>Eukaryota</taxon>
        <taxon>Fungi</taxon>
        <taxon>Dikarya</taxon>
        <taxon>Basidiomycota</taxon>
        <taxon>Agaricomycotina</taxon>
        <taxon>Agaricomycetes</taxon>
        <taxon>Agaricomycetidae</taxon>
        <taxon>Agaricales</taxon>
        <taxon>Agaricineae</taxon>
        <taxon>Agaricaceae</taxon>
        <taxon>Leucocoprinus</taxon>
    </lineage>
</organism>
<protein>
    <submittedName>
        <fullName evidence="1">Uncharacterized protein</fullName>
    </submittedName>
</protein>
<dbReference type="AlphaFoldDB" id="A0A8H5GCE1"/>